<evidence type="ECO:0000313" key="2">
    <source>
        <dbReference type="Proteomes" id="UP001075225"/>
    </source>
</evidence>
<accession>A0A9Q4KJ98</accession>
<comment type="caution">
    <text evidence="1">The sequence shown here is derived from an EMBL/GenBank/DDBJ whole genome shotgun (WGS) entry which is preliminary data.</text>
</comment>
<organism evidence="1 2">
    <name type="scientific">Campylobacter ureolyticus</name>
    <dbReference type="NCBI Taxonomy" id="827"/>
    <lineage>
        <taxon>Bacteria</taxon>
        <taxon>Pseudomonadati</taxon>
        <taxon>Campylobacterota</taxon>
        <taxon>Epsilonproteobacteria</taxon>
        <taxon>Campylobacterales</taxon>
        <taxon>Campylobacteraceae</taxon>
        <taxon>Campylobacter</taxon>
    </lineage>
</organism>
<dbReference type="RefSeq" id="WP_269483300.1">
    <property type="nucleotide sequence ID" value="NZ_JAPXGO010000016.1"/>
</dbReference>
<evidence type="ECO:0000313" key="1">
    <source>
        <dbReference type="EMBL" id="MCZ6160668.1"/>
    </source>
</evidence>
<protein>
    <submittedName>
        <fullName evidence="1">Uncharacterized protein</fullName>
    </submittedName>
</protein>
<reference evidence="1" key="1">
    <citation type="submission" date="2022-12" db="EMBL/GenBank/DDBJ databases">
        <title>Species Delineation and Comparative Genomics within the Campylobacter ureolyticus Complex.</title>
        <authorList>
            <person name="Maki J."/>
            <person name="Howard M."/>
            <person name="Connelly S."/>
            <person name="Hardy D.J."/>
            <person name="Cameron A."/>
        </authorList>
    </citation>
    <scope>NUCLEOTIDE SEQUENCE</scope>
    <source>
        <strain evidence="1">URMC_787</strain>
    </source>
</reference>
<gene>
    <name evidence="1" type="ORF">O6B32_09290</name>
</gene>
<name>A0A9Q4KJ98_9BACT</name>
<proteinExistence type="predicted"/>
<dbReference type="AlphaFoldDB" id="A0A9Q4KJ98"/>
<dbReference type="EMBL" id="JAPXGO010000016">
    <property type="protein sequence ID" value="MCZ6160668.1"/>
    <property type="molecule type" value="Genomic_DNA"/>
</dbReference>
<sequence length="127" mass="14948">MKKFILLTLVALCISGCNLKNKFLKTENNNFVIDCGFFSRNEYLDDERVYKAKGKWLSIYERNYLGEYIKVDVFASYLNAKLPAVPIESCDDVWCKIYYPCEKNIEYFVKKDDICNIKTDTFSCVRQ</sequence>
<dbReference type="Proteomes" id="UP001075225">
    <property type="component" value="Unassembled WGS sequence"/>
</dbReference>